<evidence type="ECO:0000313" key="5">
    <source>
        <dbReference type="Proteomes" id="UP001597090"/>
    </source>
</evidence>
<dbReference type="SUPFAM" id="SSF52540">
    <property type="entry name" value="P-loop containing nucleoside triphosphate hydrolases"/>
    <property type="match status" value="1"/>
</dbReference>
<protein>
    <recommendedName>
        <fullName evidence="1">DNA-directed DNA polymerase</fullName>
        <ecNumber evidence="1">2.7.7.7</ecNumber>
    </recommendedName>
</protein>
<keyword evidence="2" id="KW-0239">DNA-directed DNA polymerase</keyword>
<gene>
    <name evidence="4" type="ORF">ACFQZQ_04950</name>
</gene>
<dbReference type="NCBIfam" id="NF006447">
    <property type="entry name" value="PRK08769.1"/>
    <property type="match status" value="1"/>
</dbReference>
<name>A0ABW2YMD5_9GAMM</name>
<dbReference type="PANTHER" id="PTHR11669">
    <property type="entry name" value="REPLICATION FACTOR C / DNA POLYMERASE III GAMMA-TAU SUBUNIT"/>
    <property type="match status" value="1"/>
</dbReference>
<proteinExistence type="predicted"/>
<dbReference type="PANTHER" id="PTHR11669:SF8">
    <property type="entry name" value="DNA POLYMERASE III SUBUNIT DELTA"/>
    <property type="match status" value="1"/>
</dbReference>
<dbReference type="Pfam" id="PF13177">
    <property type="entry name" value="DNA_pol3_delta2"/>
    <property type="match status" value="1"/>
</dbReference>
<evidence type="ECO:0000256" key="3">
    <source>
        <dbReference type="ARBA" id="ARBA00049244"/>
    </source>
</evidence>
<evidence type="ECO:0000256" key="1">
    <source>
        <dbReference type="ARBA" id="ARBA00012417"/>
    </source>
</evidence>
<reference evidence="5" key="1">
    <citation type="journal article" date="2019" name="Int. J. Syst. Evol. Microbiol.">
        <title>The Global Catalogue of Microorganisms (GCM) 10K type strain sequencing project: providing services to taxonomists for standard genome sequencing and annotation.</title>
        <authorList>
            <consortium name="The Broad Institute Genomics Platform"/>
            <consortium name="The Broad Institute Genome Sequencing Center for Infectious Disease"/>
            <person name="Wu L."/>
            <person name="Ma J."/>
        </authorList>
    </citation>
    <scope>NUCLEOTIDE SEQUENCE [LARGE SCALE GENOMIC DNA]</scope>
    <source>
        <strain evidence="5">CCUG 55491</strain>
    </source>
</reference>
<dbReference type="Gene3D" id="3.40.50.300">
    <property type="entry name" value="P-loop containing nucleotide triphosphate hydrolases"/>
    <property type="match status" value="1"/>
</dbReference>
<dbReference type="RefSeq" id="WP_386811545.1">
    <property type="nucleotide sequence ID" value="NZ_JBHTIH010000002.1"/>
</dbReference>
<dbReference type="EC" id="2.7.7.7" evidence="1"/>
<sequence>MSAFAPWQQRVYEQAAAAIDAGRLGHGLLFCGPAQLGKRAVAERLAQRLLCTDRRADGEPCGQCRGCQMFAARAQRDPPETRPDGSLAHPHGHSGHPDLVFVGYEINAKAKPPKARSEIVIEQVRALSEQMALTTRLGGVQVVIIDPAEAINHAACNALLKTLEEPVPGRYLWLLSAHPARLPATIRSRCQRLEFRLPPRDEALAWLKANKHSDAAANEALDAARGHPGLAHEWLQGSGMALRREVAADLAKLASGDAAVVATAQRWVADDDAALRLGHAADLALVAAARLTDPRRARSLAAWFDKANRTRDLLRTTVRADLAVVELLMAWRAGEGARAAGGNPG</sequence>
<dbReference type="InterPro" id="IPR050238">
    <property type="entry name" value="DNA_Rep/Repair_Clamp_Loader"/>
</dbReference>
<accession>A0ABW2YMD5</accession>
<evidence type="ECO:0000256" key="2">
    <source>
        <dbReference type="ARBA" id="ARBA00022932"/>
    </source>
</evidence>
<comment type="catalytic activity">
    <reaction evidence="3">
        <text>DNA(n) + a 2'-deoxyribonucleoside 5'-triphosphate = DNA(n+1) + diphosphate</text>
        <dbReference type="Rhea" id="RHEA:22508"/>
        <dbReference type="Rhea" id="RHEA-COMP:17339"/>
        <dbReference type="Rhea" id="RHEA-COMP:17340"/>
        <dbReference type="ChEBI" id="CHEBI:33019"/>
        <dbReference type="ChEBI" id="CHEBI:61560"/>
        <dbReference type="ChEBI" id="CHEBI:173112"/>
        <dbReference type="EC" id="2.7.7.7"/>
    </reaction>
</comment>
<organism evidence="4 5">
    <name type="scientific">Lysobacter koreensis</name>
    <dbReference type="NCBI Taxonomy" id="266122"/>
    <lineage>
        <taxon>Bacteria</taxon>
        <taxon>Pseudomonadati</taxon>
        <taxon>Pseudomonadota</taxon>
        <taxon>Gammaproteobacteria</taxon>
        <taxon>Lysobacterales</taxon>
        <taxon>Lysobacteraceae</taxon>
        <taxon>Lysobacter</taxon>
    </lineage>
</organism>
<dbReference type="GO" id="GO:0003887">
    <property type="term" value="F:DNA-directed DNA polymerase activity"/>
    <property type="evidence" value="ECO:0007669"/>
    <property type="project" value="UniProtKB-EC"/>
</dbReference>
<dbReference type="InterPro" id="IPR027417">
    <property type="entry name" value="P-loop_NTPase"/>
</dbReference>
<keyword evidence="5" id="KW-1185">Reference proteome</keyword>
<keyword evidence="4" id="KW-0808">Transferase</keyword>
<keyword evidence="4" id="KW-0548">Nucleotidyltransferase</keyword>
<dbReference type="EMBL" id="JBHTIH010000002">
    <property type="protein sequence ID" value="MFD0738634.1"/>
    <property type="molecule type" value="Genomic_DNA"/>
</dbReference>
<comment type="caution">
    <text evidence="4">The sequence shown here is derived from an EMBL/GenBank/DDBJ whole genome shotgun (WGS) entry which is preliminary data.</text>
</comment>
<evidence type="ECO:0000313" key="4">
    <source>
        <dbReference type="EMBL" id="MFD0738634.1"/>
    </source>
</evidence>
<dbReference type="Proteomes" id="UP001597090">
    <property type="component" value="Unassembled WGS sequence"/>
</dbReference>